<dbReference type="InParanoid" id="A0A4R5DD92"/>
<evidence type="ECO:0000313" key="3">
    <source>
        <dbReference type="EMBL" id="TDE11782.1"/>
    </source>
</evidence>
<evidence type="ECO:0000313" key="4">
    <source>
        <dbReference type="Proteomes" id="UP000294739"/>
    </source>
</evidence>
<dbReference type="Proteomes" id="UP000294739">
    <property type="component" value="Unassembled WGS sequence"/>
</dbReference>
<gene>
    <name evidence="3" type="ORF">E1269_08430</name>
</gene>
<reference evidence="3 4" key="1">
    <citation type="submission" date="2019-03" db="EMBL/GenBank/DDBJ databases">
        <title>Draft genome sequences of novel Actinobacteria.</title>
        <authorList>
            <person name="Sahin N."/>
            <person name="Ay H."/>
            <person name="Saygin H."/>
        </authorList>
    </citation>
    <scope>NUCLEOTIDE SEQUENCE [LARGE SCALE GENOMIC DNA]</scope>
    <source>
        <strain evidence="3 4">5K138</strain>
    </source>
</reference>
<dbReference type="PANTHER" id="PTHR35174">
    <property type="entry name" value="BLL7171 PROTEIN-RELATED"/>
    <property type="match status" value="1"/>
</dbReference>
<accession>A0A4R5DD92</accession>
<dbReference type="Pfam" id="PF03795">
    <property type="entry name" value="YCII"/>
    <property type="match status" value="1"/>
</dbReference>
<dbReference type="OrthoDB" id="3782166at2"/>
<dbReference type="RefSeq" id="WP_131893338.1">
    <property type="nucleotide sequence ID" value="NZ_SMKZ01000009.1"/>
</dbReference>
<evidence type="ECO:0000259" key="2">
    <source>
        <dbReference type="Pfam" id="PF03795"/>
    </source>
</evidence>
<organism evidence="3 4">
    <name type="scientific">Jiangella asiatica</name>
    <dbReference type="NCBI Taxonomy" id="2530372"/>
    <lineage>
        <taxon>Bacteria</taxon>
        <taxon>Bacillati</taxon>
        <taxon>Actinomycetota</taxon>
        <taxon>Actinomycetes</taxon>
        <taxon>Jiangellales</taxon>
        <taxon>Jiangellaceae</taxon>
        <taxon>Jiangella</taxon>
    </lineage>
</organism>
<evidence type="ECO:0000256" key="1">
    <source>
        <dbReference type="ARBA" id="ARBA00007689"/>
    </source>
</evidence>
<dbReference type="PANTHER" id="PTHR35174:SF3">
    <property type="entry name" value="BLL7171 PROTEIN"/>
    <property type="match status" value="1"/>
</dbReference>
<dbReference type="SUPFAM" id="SSF54909">
    <property type="entry name" value="Dimeric alpha+beta barrel"/>
    <property type="match status" value="1"/>
</dbReference>
<name>A0A4R5DD92_9ACTN</name>
<dbReference type="AlphaFoldDB" id="A0A4R5DD92"/>
<comment type="caution">
    <text evidence="3">The sequence shown here is derived from an EMBL/GenBank/DDBJ whole genome shotgun (WGS) entry which is preliminary data.</text>
</comment>
<proteinExistence type="inferred from homology"/>
<dbReference type="InterPro" id="IPR011008">
    <property type="entry name" value="Dimeric_a/b-barrel"/>
</dbReference>
<dbReference type="Gene3D" id="3.30.70.1060">
    <property type="entry name" value="Dimeric alpha+beta barrel"/>
    <property type="match status" value="1"/>
</dbReference>
<sequence length="122" mass="13278">MKYLILIYHETGAQRPRPNCDDLRRDRIRAHLALTDDLAADGEMIAAESLAHPSQARRVLACEGGVATIDGAFAGAHEHLAGFYLVECETMDRAVERAARIPEAADGLVEVRPVLARGGLEM</sequence>
<feature type="domain" description="YCII-related" evidence="2">
    <location>
        <begin position="1"/>
        <end position="115"/>
    </location>
</feature>
<dbReference type="InterPro" id="IPR005545">
    <property type="entry name" value="YCII"/>
</dbReference>
<protein>
    <submittedName>
        <fullName evidence="3">YciI family protein</fullName>
    </submittedName>
</protein>
<comment type="similarity">
    <text evidence="1">Belongs to the YciI family.</text>
</comment>
<keyword evidence="4" id="KW-1185">Reference proteome</keyword>
<dbReference type="EMBL" id="SMKZ01000009">
    <property type="protein sequence ID" value="TDE11782.1"/>
    <property type="molecule type" value="Genomic_DNA"/>
</dbReference>